<dbReference type="SUPFAM" id="SSF53098">
    <property type="entry name" value="Ribonuclease H-like"/>
    <property type="match status" value="1"/>
</dbReference>
<keyword evidence="5" id="KW-1185">Reference proteome</keyword>
<dbReference type="Pfam" id="PF05699">
    <property type="entry name" value="Dimer_Tnp_hAT"/>
    <property type="match status" value="1"/>
</dbReference>
<comment type="caution">
    <text evidence="4">The sequence shown here is derived from an EMBL/GenBank/DDBJ whole genome shotgun (WGS) entry which is preliminary data.</text>
</comment>
<dbReference type="EMBL" id="NBSK02000004">
    <property type="protein sequence ID" value="KAJ0212929.1"/>
    <property type="molecule type" value="Genomic_DNA"/>
</dbReference>
<dbReference type="GO" id="GO:0046983">
    <property type="term" value="F:protein dimerization activity"/>
    <property type="evidence" value="ECO:0007669"/>
    <property type="project" value="InterPro"/>
</dbReference>
<dbReference type="InterPro" id="IPR012337">
    <property type="entry name" value="RNaseH-like_sf"/>
</dbReference>
<feature type="region of interest" description="Disordered" evidence="1">
    <location>
        <begin position="65"/>
        <end position="88"/>
    </location>
</feature>
<feature type="compositionally biased region" description="Acidic residues" evidence="1">
    <location>
        <begin position="543"/>
        <end position="555"/>
    </location>
</feature>
<dbReference type="PANTHER" id="PTHR32166:SF74">
    <property type="entry name" value="OS05G0256350 PROTEIN"/>
    <property type="match status" value="1"/>
</dbReference>
<sequence>MASTTTTPSTGSTAAQENLKRKSNDPGWEYAMCVNLRNWSKSSENETITIDDDLMEDSFGSKKAKRSFGPMDRFPNTINPQDVSNLGKSKQENMSNVIRKEHMIRVKEYICRWAYECAIPFHAVGQFGRGAPPQTRYEMGETYLKKEVERTINLLTPYKDEWKSNGCLIMTDAWSDRKKRNIMNLCVNSKTRTVFLSSKESSDEAHTSEHMHEYVESCIKEVSPENVVQIVTDSNNMGVTKLLKEKRPTIFWTSCATHTLNLMLESIGGLPRYKKILDHAKTLMVFIYAHHKTLAMTRHVTKKRDIVRPGVTLANKNAQLKQMFTSDEWESCRLSNTFKGKAAYNIVINATFWTDVALCLKVFAPLVKVLRMVDVDRKLSMGFVYGELQNAKQEIINALGNNKKNNPEIQNDIDVTDEIVDFVDTIHPGDHSLQNHIVIVELPVYMGCEVNNDKFDPAYGALTPQLRKIATRIISLTTSSSGCERNWSTFEGVHTKKRNRLETSKLNNLVFVPFNANLMENNKKRKTKDMEMQVRLKNVLLDEGEPDEAMGDEEFLQNHRSSRLRELDEEEFVSEDEEELNEDVEYESDGVNINEQIEATLEEED</sequence>
<organism evidence="4 5">
    <name type="scientific">Lactuca sativa</name>
    <name type="common">Garden lettuce</name>
    <dbReference type="NCBI Taxonomy" id="4236"/>
    <lineage>
        <taxon>Eukaryota</taxon>
        <taxon>Viridiplantae</taxon>
        <taxon>Streptophyta</taxon>
        <taxon>Embryophyta</taxon>
        <taxon>Tracheophyta</taxon>
        <taxon>Spermatophyta</taxon>
        <taxon>Magnoliopsida</taxon>
        <taxon>eudicotyledons</taxon>
        <taxon>Gunneridae</taxon>
        <taxon>Pentapetalae</taxon>
        <taxon>asterids</taxon>
        <taxon>campanulids</taxon>
        <taxon>Asterales</taxon>
        <taxon>Asteraceae</taxon>
        <taxon>Cichorioideae</taxon>
        <taxon>Cichorieae</taxon>
        <taxon>Lactucinae</taxon>
        <taxon>Lactuca</taxon>
    </lineage>
</organism>
<proteinExistence type="predicted"/>
<protein>
    <recommendedName>
        <fullName evidence="6">DUF659 domain-containing protein</fullName>
    </recommendedName>
</protein>
<dbReference type="InterPro" id="IPR008906">
    <property type="entry name" value="HATC_C_dom"/>
</dbReference>
<evidence type="ECO:0000313" key="5">
    <source>
        <dbReference type="Proteomes" id="UP000235145"/>
    </source>
</evidence>
<evidence type="ECO:0000313" key="4">
    <source>
        <dbReference type="EMBL" id="KAJ0212929.1"/>
    </source>
</evidence>
<name>A0A9R1XKA9_LACSA</name>
<feature type="domain" description="HAT C-terminal dimerisation" evidence="3">
    <location>
        <begin position="460"/>
        <end position="512"/>
    </location>
</feature>
<feature type="compositionally biased region" description="Acidic residues" evidence="1">
    <location>
        <begin position="567"/>
        <end position="588"/>
    </location>
</feature>
<reference evidence="4 5" key="1">
    <citation type="journal article" date="2017" name="Nat. Commun.">
        <title>Genome assembly with in vitro proximity ligation data and whole-genome triplication in lettuce.</title>
        <authorList>
            <person name="Reyes-Chin-Wo S."/>
            <person name="Wang Z."/>
            <person name="Yang X."/>
            <person name="Kozik A."/>
            <person name="Arikit S."/>
            <person name="Song C."/>
            <person name="Xia L."/>
            <person name="Froenicke L."/>
            <person name="Lavelle D.O."/>
            <person name="Truco M.J."/>
            <person name="Xia R."/>
            <person name="Zhu S."/>
            <person name="Xu C."/>
            <person name="Xu H."/>
            <person name="Xu X."/>
            <person name="Cox K."/>
            <person name="Korf I."/>
            <person name="Meyers B.C."/>
            <person name="Michelmore R.W."/>
        </authorList>
    </citation>
    <scope>NUCLEOTIDE SEQUENCE [LARGE SCALE GENOMIC DNA]</scope>
    <source>
        <strain evidence="5">cv. Salinas</strain>
        <tissue evidence="4">Seedlings</tissue>
    </source>
</reference>
<evidence type="ECO:0000259" key="3">
    <source>
        <dbReference type="Pfam" id="PF05699"/>
    </source>
</evidence>
<dbReference type="AlphaFoldDB" id="A0A9R1XKA9"/>
<dbReference type="PANTHER" id="PTHR32166">
    <property type="entry name" value="OSJNBA0013A04.12 PROTEIN"/>
    <property type="match status" value="1"/>
</dbReference>
<accession>A0A9R1XKA9</accession>
<gene>
    <name evidence="4" type="ORF">LSAT_V11C400159060</name>
</gene>
<feature type="compositionally biased region" description="Polar residues" evidence="1">
    <location>
        <begin position="76"/>
        <end position="88"/>
    </location>
</feature>
<dbReference type="Proteomes" id="UP000235145">
    <property type="component" value="Unassembled WGS sequence"/>
</dbReference>
<feature type="region of interest" description="Disordered" evidence="1">
    <location>
        <begin position="543"/>
        <end position="593"/>
    </location>
</feature>
<evidence type="ECO:0000256" key="1">
    <source>
        <dbReference type="SAM" id="MobiDB-lite"/>
    </source>
</evidence>
<feature type="domain" description="DUF659" evidence="2">
    <location>
        <begin position="135"/>
        <end position="282"/>
    </location>
</feature>
<feature type="region of interest" description="Disordered" evidence="1">
    <location>
        <begin position="1"/>
        <end position="21"/>
    </location>
</feature>
<evidence type="ECO:0000259" key="2">
    <source>
        <dbReference type="Pfam" id="PF04937"/>
    </source>
</evidence>
<feature type="compositionally biased region" description="Low complexity" evidence="1">
    <location>
        <begin position="1"/>
        <end position="15"/>
    </location>
</feature>
<dbReference type="InterPro" id="IPR007021">
    <property type="entry name" value="DUF659"/>
</dbReference>
<evidence type="ECO:0008006" key="6">
    <source>
        <dbReference type="Google" id="ProtNLM"/>
    </source>
</evidence>
<dbReference type="Pfam" id="PF04937">
    <property type="entry name" value="DUF659"/>
    <property type="match status" value="1"/>
</dbReference>